<dbReference type="SMART" id="SM00479">
    <property type="entry name" value="EXOIII"/>
    <property type="match status" value="1"/>
</dbReference>
<evidence type="ECO:0000256" key="1">
    <source>
        <dbReference type="ARBA" id="ARBA00022763"/>
    </source>
</evidence>
<keyword evidence="4" id="KW-0267">Excision nuclease</keyword>
<name>A0A2U0I3X1_9FLAO</name>
<dbReference type="Proteomes" id="UP000245962">
    <property type="component" value="Unassembled WGS sequence"/>
</dbReference>
<evidence type="ECO:0000256" key="2">
    <source>
        <dbReference type="ARBA" id="ARBA00022769"/>
    </source>
</evidence>
<dbReference type="CDD" id="cd10434">
    <property type="entry name" value="GIY-YIG_UvrC_Cho"/>
    <property type="match status" value="1"/>
</dbReference>
<dbReference type="InterPro" id="IPR035901">
    <property type="entry name" value="GIY-YIG_endonuc_sf"/>
</dbReference>
<dbReference type="Pfam" id="PF01541">
    <property type="entry name" value="GIY-YIG"/>
    <property type="match status" value="1"/>
</dbReference>
<reference evidence="13 14" key="1">
    <citation type="submission" date="2018-04" db="EMBL/GenBank/DDBJ databases">
        <title>Marixanthomonas spongiae HN-E44 sp. nov., isolated from a marine sponge.</title>
        <authorList>
            <person name="Luo L."/>
            <person name="Zhuang L."/>
        </authorList>
    </citation>
    <scope>NUCLEOTIDE SEQUENCE [LARGE SCALE GENOMIC DNA]</scope>
    <source>
        <strain evidence="13 14">HN-E44</strain>
    </source>
</reference>
<keyword evidence="14" id="KW-1185">Reference proteome</keyword>
<dbReference type="CDD" id="cd06127">
    <property type="entry name" value="DEDDh"/>
    <property type="match status" value="1"/>
</dbReference>
<dbReference type="PROSITE" id="PS50164">
    <property type="entry name" value="GIY_YIG"/>
    <property type="match status" value="1"/>
</dbReference>
<comment type="function">
    <text evidence="7">DNA polymerase III is a complex, multichain enzyme responsible for most of the replicative synthesis in bacteria. The epsilon subunit contain the editing function and is a proofreading 3'-5' exonuclease.</text>
</comment>
<evidence type="ECO:0000256" key="5">
    <source>
        <dbReference type="ARBA" id="ARBA00023204"/>
    </source>
</evidence>
<keyword evidence="5" id="KW-0234">DNA repair</keyword>
<evidence type="ECO:0000256" key="8">
    <source>
        <dbReference type="ARBA" id="ARBA00026073"/>
    </source>
</evidence>
<dbReference type="PANTHER" id="PTHR30562">
    <property type="entry name" value="UVRC/OXIDOREDUCTASE"/>
    <property type="match status" value="1"/>
</dbReference>
<sequence>MEDKIFSIVDVETTGGGMRGNRITEICIITLQNGEILDKYTTLINPEKIIPHHITALTGISNETVEDAPLFYEVAVKIQAITENTIFVAHNVHFDYNVLRNEFRRLGMEFDRKKLCTVRLSRKLIPHLLSYSLGRICSSINIPIENRHRAEGDTDATVILFQRLMRLDDNHEVFDQFLNPRSKEASLPPHLNSKQIIDLPNSAGIYLFKNKDQKVIYVGKAKNIKKRVLSHIYNKKNKGYLMCQETFFIEHEETGSELTALLLESELIKKYYPKFNRAQKRPQSSYEIISYKNQRNIIQLAITKTKTANDSLMTFYNRTLARERLEYICETFYLCPRYCSLQSNVEICSHYKINNCEGICEGTEEIDDYNKKVLAAIAHLNDNKPTFIVYGNGRNDTERIH</sequence>
<accession>A0A2U0I3X1</accession>
<dbReference type="GO" id="GO:0004527">
    <property type="term" value="F:exonuclease activity"/>
    <property type="evidence" value="ECO:0007669"/>
    <property type="project" value="UniProtKB-ARBA"/>
</dbReference>
<comment type="subunit">
    <text evidence="8">DNA polymerase III contains a core (composed of alpha, epsilon and theta chains) that associates with a tau subunit. This core dimerizes to form the POLIII' complex. PolIII' associates with the gamma complex (composed of gamma, delta, delta', psi and chi chains) and with the beta chain to form the complete DNA polymerase III complex.</text>
</comment>
<keyword evidence="3" id="KW-0378">Hydrolase</keyword>
<proteinExistence type="predicted"/>
<evidence type="ECO:0000256" key="4">
    <source>
        <dbReference type="ARBA" id="ARBA00022881"/>
    </source>
</evidence>
<feature type="domain" description="GIY-YIG" evidence="12">
    <location>
        <begin position="201"/>
        <end position="277"/>
    </location>
</feature>
<keyword evidence="2" id="KW-0228">DNA excision</keyword>
<dbReference type="GO" id="GO:0009432">
    <property type="term" value="P:SOS response"/>
    <property type="evidence" value="ECO:0007669"/>
    <property type="project" value="UniProtKB-KW"/>
</dbReference>
<dbReference type="FunFam" id="3.30.420.10:FF:000045">
    <property type="entry name" value="3'-5' exonuclease DinG"/>
    <property type="match status" value="1"/>
</dbReference>
<dbReference type="SMART" id="SM00465">
    <property type="entry name" value="GIYc"/>
    <property type="match status" value="1"/>
</dbReference>
<dbReference type="GO" id="GO:0009380">
    <property type="term" value="C:excinuclease repair complex"/>
    <property type="evidence" value="ECO:0007669"/>
    <property type="project" value="TreeGrafter"/>
</dbReference>
<evidence type="ECO:0000313" key="14">
    <source>
        <dbReference type="Proteomes" id="UP000245962"/>
    </source>
</evidence>
<dbReference type="InterPro" id="IPR050066">
    <property type="entry name" value="UvrABC_protein_C"/>
</dbReference>
<evidence type="ECO:0000256" key="11">
    <source>
        <dbReference type="ARBA" id="ARBA00042732"/>
    </source>
</evidence>
<dbReference type="GO" id="GO:0003676">
    <property type="term" value="F:nucleic acid binding"/>
    <property type="evidence" value="ECO:0007669"/>
    <property type="project" value="InterPro"/>
</dbReference>
<dbReference type="AlphaFoldDB" id="A0A2U0I3X1"/>
<dbReference type="InterPro" id="IPR036397">
    <property type="entry name" value="RNaseH_sf"/>
</dbReference>
<evidence type="ECO:0000256" key="7">
    <source>
        <dbReference type="ARBA" id="ARBA00025483"/>
    </source>
</evidence>
<keyword evidence="6" id="KW-0742">SOS response</keyword>
<dbReference type="InterPro" id="IPR000305">
    <property type="entry name" value="GIY-YIG_endonuc"/>
</dbReference>
<evidence type="ECO:0000256" key="6">
    <source>
        <dbReference type="ARBA" id="ARBA00023236"/>
    </source>
</evidence>
<evidence type="ECO:0000259" key="12">
    <source>
        <dbReference type="PROSITE" id="PS50164"/>
    </source>
</evidence>
<dbReference type="GO" id="GO:0006289">
    <property type="term" value="P:nucleotide-excision repair"/>
    <property type="evidence" value="ECO:0007669"/>
    <property type="project" value="InterPro"/>
</dbReference>
<evidence type="ECO:0000256" key="10">
    <source>
        <dbReference type="ARBA" id="ARBA00042138"/>
    </source>
</evidence>
<dbReference type="OrthoDB" id="9803913at2"/>
<dbReference type="InterPro" id="IPR012337">
    <property type="entry name" value="RNaseH-like_sf"/>
</dbReference>
<organism evidence="13 14">
    <name type="scientific">Marixanthomonas spongiae</name>
    <dbReference type="NCBI Taxonomy" id="2174845"/>
    <lineage>
        <taxon>Bacteria</taxon>
        <taxon>Pseudomonadati</taxon>
        <taxon>Bacteroidota</taxon>
        <taxon>Flavobacteriia</taxon>
        <taxon>Flavobacteriales</taxon>
        <taxon>Flavobacteriaceae</taxon>
        <taxon>Marixanthomonas</taxon>
    </lineage>
</organism>
<dbReference type="InterPro" id="IPR047296">
    <property type="entry name" value="GIY-YIG_UvrC_Cho"/>
</dbReference>
<evidence type="ECO:0000256" key="9">
    <source>
        <dbReference type="ARBA" id="ARBA00040756"/>
    </source>
</evidence>
<protein>
    <recommendedName>
        <fullName evidence="9">Excinuclease cho</fullName>
    </recommendedName>
    <alternativeName>
        <fullName evidence="11">Endonuclease cho</fullName>
    </alternativeName>
    <alternativeName>
        <fullName evidence="10">UvrC homolog protein</fullName>
    </alternativeName>
</protein>
<gene>
    <name evidence="13" type="ORF">DDV96_05965</name>
</gene>
<dbReference type="SUPFAM" id="SSF53098">
    <property type="entry name" value="Ribonuclease H-like"/>
    <property type="match status" value="1"/>
</dbReference>
<dbReference type="Gene3D" id="3.30.420.10">
    <property type="entry name" value="Ribonuclease H-like superfamily/Ribonuclease H"/>
    <property type="match status" value="1"/>
</dbReference>
<dbReference type="EMBL" id="QEHR01000003">
    <property type="protein sequence ID" value="PVW15811.1"/>
    <property type="molecule type" value="Genomic_DNA"/>
</dbReference>
<dbReference type="Gene3D" id="3.40.1440.10">
    <property type="entry name" value="GIY-YIG endonuclease"/>
    <property type="match status" value="1"/>
</dbReference>
<keyword evidence="1" id="KW-0227">DNA damage</keyword>
<comment type="caution">
    <text evidence="13">The sequence shown here is derived from an EMBL/GenBank/DDBJ whole genome shotgun (WGS) entry which is preliminary data.</text>
</comment>
<evidence type="ECO:0000313" key="13">
    <source>
        <dbReference type="EMBL" id="PVW15811.1"/>
    </source>
</evidence>
<dbReference type="InterPro" id="IPR013520">
    <property type="entry name" value="Ribonucl_H"/>
</dbReference>
<dbReference type="Pfam" id="PF00929">
    <property type="entry name" value="RNase_T"/>
    <property type="match status" value="1"/>
</dbReference>
<dbReference type="PANTHER" id="PTHR30562:SF10">
    <property type="entry name" value="EXCINUCLEASE CHO"/>
    <property type="match status" value="1"/>
</dbReference>
<dbReference type="RefSeq" id="WP_116693834.1">
    <property type="nucleotide sequence ID" value="NZ_QEHR01000003.1"/>
</dbReference>
<evidence type="ECO:0000256" key="3">
    <source>
        <dbReference type="ARBA" id="ARBA00022801"/>
    </source>
</evidence>